<feature type="domain" description="Sigma-54 factor interaction" evidence="6">
    <location>
        <begin position="174"/>
        <end position="404"/>
    </location>
</feature>
<dbReference type="Pfam" id="PF25601">
    <property type="entry name" value="AAA_lid_14"/>
    <property type="match status" value="1"/>
</dbReference>
<dbReference type="Gene3D" id="3.40.50.300">
    <property type="entry name" value="P-loop containing nucleotide triphosphate hydrolases"/>
    <property type="match status" value="1"/>
</dbReference>
<dbReference type="InterPro" id="IPR002078">
    <property type="entry name" value="Sigma_54_int"/>
</dbReference>
<dbReference type="InterPro" id="IPR058031">
    <property type="entry name" value="AAA_lid_NorR"/>
</dbReference>
<sequence>MKKSSSGIAHIQPFVQEYAETITDVLEIAVTIIDEQGVRIGGTGLHAESIGQPIPDGAFFREVLATGKPGFIPGTGDNSACKNCTTAFCCQELATMGFPIKKHGQTVGVIGVIAFTAEQRERLTRNSAKFFVFLGHMSSLLESKLFMLDDQWRLQHQVQEALETINGKYVFGGLLGRDAAFVQLLQRAQQVAISNATVLIRGESGTGKELLAKAIHAESGRKDQPFVVVNCPSVPENLFESELFGYEAGSFTGANKAGKKGKFELADKGTLFLDEIGDLPLALQPKLLRAIQERSIERIGSIQPLPVDVRIIAATNRNLEKMMQEGGFREDFYYRLNVIPLTIPPLRSRPADIPLYLDHFLENFARNLNRGNLRLEESLRRWLVSYPWPGNIRQLEHALEYMVTMARGEILALRELPADLLADQDEHGFAGGLEEQLAAYEKQVLKTYVAPGATLAAKKKAAEQLKISLATLYRKLDKYQLH</sequence>
<dbReference type="STRING" id="112903.SAMN04490178_12332"/>
<dbReference type="OrthoDB" id="9803970at2"/>
<dbReference type="PROSITE" id="PS50045">
    <property type="entry name" value="SIGMA54_INTERACT_4"/>
    <property type="match status" value="1"/>
</dbReference>
<name>A0A1H8XFA4_9FIRM</name>
<evidence type="ECO:0000259" key="6">
    <source>
        <dbReference type="PROSITE" id="PS50045"/>
    </source>
</evidence>
<dbReference type="GO" id="GO:0043565">
    <property type="term" value="F:sequence-specific DNA binding"/>
    <property type="evidence" value="ECO:0007669"/>
    <property type="project" value="InterPro"/>
</dbReference>
<dbReference type="FunFam" id="3.40.50.300:FF:000006">
    <property type="entry name" value="DNA-binding transcriptional regulator NtrC"/>
    <property type="match status" value="1"/>
</dbReference>
<dbReference type="Gene3D" id="1.10.8.60">
    <property type="match status" value="1"/>
</dbReference>
<dbReference type="CDD" id="cd00009">
    <property type="entry name" value="AAA"/>
    <property type="match status" value="1"/>
</dbReference>
<keyword evidence="1" id="KW-0547">Nucleotide-binding</keyword>
<keyword evidence="4 7" id="KW-0238">DNA-binding</keyword>
<dbReference type="Proteomes" id="UP000198847">
    <property type="component" value="Unassembled WGS sequence"/>
</dbReference>
<dbReference type="SUPFAM" id="SSF52540">
    <property type="entry name" value="P-loop containing nucleoside triphosphate hydrolases"/>
    <property type="match status" value="1"/>
</dbReference>
<evidence type="ECO:0000256" key="3">
    <source>
        <dbReference type="ARBA" id="ARBA00023015"/>
    </source>
</evidence>
<dbReference type="SMART" id="SM00382">
    <property type="entry name" value="AAA"/>
    <property type="match status" value="1"/>
</dbReference>
<evidence type="ECO:0000256" key="5">
    <source>
        <dbReference type="ARBA" id="ARBA00023163"/>
    </source>
</evidence>
<dbReference type="PANTHER" id="PTHR32071:SF57">
    <property type="entry name" value="C4-DICARBOXYLATE TRANSPORT TRANSCRIPTIONAL REGULATORY PROTEIN DCTD"/>
    <property type="match status" value="1"/>
</dbReference>
<keyword evidence="8" id="KW-1185">Reference proteome</keyword>
<dbReference type="PROSITE" id="PS00676">
    <property type="entry name" value="SIGMA54_INTERACT_2"/>
    <property type="match status" value="1"/>
</dbReference>
<dbReference type="PROSITE" id="PS00675">
    <property type="entry name" value="SIGMA54_INTERACT_1"/>
    <property type="match status" value="1"/>
</dbReference>
<proteinExistence type="predicted"/>
<evidence type="ECO:0000313" key="7">
    <source>
        <dbReference type="EMBL" id="SEP38576.1"/>
    </source>
</evidence>
<dbReference type="Pfam" id="PF00158">
    <property type="entry name" value="Sigma54_activat"/>
    <property type="match status" value="1"/>
</dbReference>
<keyword evidence="5" id="KW-0804">Transcription</keyword>
<evidence type="ECO:0000313" key="8">
    <source>
        <dbReference type="Proteomes" id="UP000198847"/>
    </source>
</evidence>
<evidence type="ECO:0000256" key="2">
    <source>
        <dbReference type="ARBA" id="ARBA00022840"/>
    </source>
</evidence>
<keyword evidence="3" id="KW-0805">Transcription regulation</keyword>
<dbReference type="InterPro" id="IPR025662">
    <property type="entry name" value="Sigma_54_int_dom_ATP-bd_1"/>
</dbReference>
<evidence type="ECO:0000256" key="4">
    <source>
        <dbReference type="ARBA" id="ARBA00023125"/>
    </source>
</evidence>
<reference evidence="7 8" key="1">
    <citation type="submission" date="2016-10" db="EMBL/GenBank/DDBJ databases">
        <authorList>
            <person name="de Groot N.N."/>
        </authorList>
    </citation>
    <scope>NUCLEOTIDE SEQUENCE [LARGE SCALE GENOMIC DNA]</scope>
    <source>
        <strain evidence="7 8">DSM 13305</strain>
    </source>
</reference>
<dbReference type="PROSITE" id="PS00688">
    <property type="entry name" value="SIGMA54_INTERACT_3"/>
    <property type="match status" value="1"/>
</dbReference>
<dbReference type="EMBL" id="FODY01000023">
    <property type="protein sequence ID" value="SEP38576.1"/>
    <property type="molecule type" value="Genomic_DNA"/>
</dbReference>
<dbReference type="InterPro" id="IPR025943">
    <property type="entry name" value="Sigma_54_int_dom_ATP-bd_2"/>
</dbReference>
<dbReference type="Pfam" id="PF02954">
    <property type="entry name" value="HTH_8"/>
    <property type="match status" value="1"/>
</dbReference>
<dbReference type="Gene3D" id="1.10.10.60">
    <property type="entry name" value="Homeodomain-like"/>
    <property type="match status" value="1"/>
</dbReference>
<organism evidence="7 8">
    <name type="scientific">Propionispora vibrioides</name>
    <dbReference type="NCBI Taxonomy" id="112903"/>
    <lineage>
        <taxon>Bacteria</taxon>
        <taxon>Bacillati</taxon>
        <taxon>Bacillota</taxon>
        <taxon>Negativicutes</taxon>
        <taxon>Selenomonadales</taxon>
        <taxon>Sporomusaceae</taxon>
        <taxon>Propionispora</taxon>
    </lineage>
</organism>
<dbReference type="InterPro" id="IPR002197">
    <property type="entry name" value="HTH_Fis"/>
</dbReference>
<dbReference type="InterPro" id="IPR025944">
    <property type="entry name" value="Sigma_54_int_dom_CS"/>
</dbReference>
<dbReference type="AlphaFoldDB" id="A0A1H8XFA4"/>
<dbReference type="RefSeq" id="WP_091749939.1">
    <property type="nucleotide sequence ID" value="NZ_FODY01000023.1"/>
</dbReference>
<dbReference type="SUPFAM" id="SSF46689">
    <property type="entry name" value="Homeodomain-like"/>
    <property type="match status" value="1"/>
</dbReference>
<gene>
    <name evidence="7" type="ORF">SAMN04490178_12332</name>
</gene>
<dbReference type="InterPro" id="IPR027417">
    <property type="entry name" value="P-loop_NTPase"/>
</dbReference>
<dbReference type="PANTHER" id="PTHR32071">
    <property type="entry name" value="TRANSCRIPTIONAL REGULATORY PROTEIN"/>
    <property type="match status" value="1"/>
</dbReference>
<keyword evidence="2" id="KW-0067">ATP-binding</keyword>
<dbReference type="InterPro" id="IPR009057">
    <property type="entry name" value="Homeodomain-like_sf"/>
</dbReference>
<dbReference type="GO" id="GO:0006355">
    <property type="term" value="P:regulation of DNA-templated transcription"/>
    <property type="evidence" value="ECO:0007669"/>
    <property type="project" value="InterPro"/>
</dbReference>
<evidence type="ECO:0000256" key="1">
    <source>
        <dbReference type="ARBA" id="ARBA00022741"/>
    </source>
</evidence>
<accession>A0A1H8XFA4</accession>
<dbReference type="GO" id="GO:0005524">
    <property type="term" value="F:ATP binding"/>
    <property type="evidence" value="ECO:0007669"/>
    <property type="project" value="UniProtKB-KW"/>
</dbReference>
<protein>
    <submittedName>
        <fullName evidence="7">Transcriptional regulator containing PAS, AAA-type ATPase, and DNA-binding Fis domains</fullName>
    </submittedName>
</protein>
<dbReference type="InterPro" id="IPR003593">
    <property type="entry name" value="AAA+_ATPase"/>
</dbReference>